<dbReference type="InterPro" id="IPR050282">
    <property type="entry name" value="Cycloisomerase_2"/>
</dbReference>
<dbReference type="AlphaFoldDB" id="A0A9W6NGX3"/>
<dbReference type="PANTHER" id="PTHR30344:SF1">
    <property type="entry name" value="6-PHOSPHOGLUCONOLACTONASE"/>
    <property type="match status" value="1"/>
</dbReference>
<proteinExistence type="inferred from homology"/>
<gene>
    <name evidence="4" type="ORF">GCM10017655_32230</name>
</gene>
<accession>A0A9W6NGX3</accession>
<dbReference type="GO" id="GO:0005829">
    <property type="term" value="C:cytosol"/>
    <property type="evidence" value="ECO:0007669"/>
    <property type="project" value="TreeGrafter"/>
</dbReference>
<comment type="similarity">
    <text evidence="1">Belongs to the cycloisomerase 2 family.</text>
</comment>
<evidence type="ECO:0000313" key="5">
    <source>
        <dbReference type="Proteomes" id="UP001143328"/>
    </source>
</evidence>
<feature type="chain" id="PRO_5040990188" evidence="3">
    <location>
        <begin position="34"/>
        <end position="388"/>
    </location>
</feature>
<evidence type="ECO:0000256" key="3">
    <source>
        <dbReference type="SAM" id="SignalP"/>
    </source>
</evidence>
<name>A0A9W6NGX3_9PSED</name>
<evidence type="ECO:0000256" key="1">
    <source>
        <dbReference type="ARBA" id="ARBA00005564"/>
    </source>
</evidence>
<evidence type="ECO:0000256" key="2">
    <source>
        <dbReference type="ARBA" id="ARBA00022526"/>
    </source>
</evidence>
<dbReference type="InterPro" id="IPR019405">
    <property type="entry name" value="Lactonase_7-beta_prop"/>
</dbReference>
<feature type="signal peptide" evidence="3">
    <location>
        <begin position="1"/>
        <end position="33"/>
    </location>
</feature>
<keyword evidence="2" id="KW-0313">Glucose metabolism</keyword>
<keyword evidence="5" id="KW-1185">Reference proteome</keyword>
<dbReference type="Gene3D" id="2.130.10.10">
    <property type="entry name" value="YVTN repeat-like/Quinoprotein amine dehydrogenase"/>
    <property type="match status" value="1"/>
</dbReference>
<reference evidence="4" key="1">
    <citation type="journal article" date="2014" name="Int. J. Syst. Evol. Microbiol.">
        <title>Complete genome sequence of Corynebacterium casei LMG S-19264T (=DSM 44701T), isolated from a smear-ripened cheese.</title>
        <authorList>
            <consortium name="US DOE Joint Genome Institute (JGI-PGF)"/>
            <person name="Walter F."/>
            <person name="Albersmeier A."/>
            <person name="Kalinowski J."/>
            <person name="Ruckert C."/>
        </authorList>
    </citation>
    <scope>NUCLEOTIDE SEQUENCE</scope>
    <source>
        <strain evidence="4">VKM B-2935</strain>
    </source>
</reference>
<sequence>MTDDNYNNRKTTMPPSRILVAALACSLSFPTVAATYAYISSPNDGLISQYELDEATGAPKLVEQVQAGSKVNPMAITPDGKVLYAALRVAPFTVVGYSIDATTGHLKKITQAPLADSLAYLSTDRSGKFLMGASYGASLLSVQAIDAEHRVSDKIEVYKTGPIAHSIRSDLSDRFVYVGNLGTDSLLQFSQNKQTGALTPIGSGAAATPAKMGPRHIVFSPNGKFIYTVGELSGTVVGYAIDKDTGALQQVTKAEGVPATLKLEQGLIRNAANNDLKDDPTPRIWAADIRLSPDGTLLYTTERTTSSVSAFKVAPDSGALTYLGNFKVAEQQPRNIAFFPSGKWLLVSGEKSKTIGSYAVNKDGSLKRVGQAPAGDGALWIEMWTPRT</sequence>
<dbReference type="SUPFAM" id="SSF51004">
    <property type="entry name" value="C-terminal (heme d1) domain of cytochrome cd1-nitrite reductase"/>
    <property type="match status" value="1"/>
</dbReference>
<protein>
    <submittedName>
        <fullName evidence="4">6-phosphogluconolactonase</fullName>
    </submittedName>
</protein>
<dbReference type="EMBL" id="BSFN01000009">
    <property type="protein sequence ID" value="GLK90161.1"/>
    <property type="molecule type" value="Genomic_DNA"/>
</dbReference>
<keyword evidence="2" id="KW-0119">Carbohydrate metabolism</keyword>
<dbReference type="PANTHER" id="PTHR30344">
    <property type="entry name" value="6-PHOSPHOGLUCONOLACTONASE-RELATED"/>
    <property type="match status" value="1"/>
</dbReference>
<keyword evidence="3" id="KW-0732">Signal</keyword>
<dbReference type="Pfam" id="PF10282">
    <property type="entry name" value="Lactonase"/>
    <property type="match status" value="1"/>
</dbReference>
<dbReference type="GO" id="GO:0006006">
    <property type="term" value="P:glucose metabolic process"/>
    <property type="evidence" value="ECO:0007669"/>
    <property type="project" value="UniProtKB-KW"/>
</dbReference>
<comment type="caution">
    <text evidence="4">The sequence shown here is derived from an EMBL/GenBank/DDBJ whole genome shotgun (WGS) entry which is preliminary data.</text>
</comment>
<dbReference type="InterPro" id="IPR015943">
    <property type="entry name" value="WD40/YVTN_repeat-like_dom_sf"/>
</dbReference>
<dbReference type="GO" id="GO:0017057">
    <property type="term" value="F:6-phosphogluconolactonase activity"/>
    <property type="evidence" value="ECO:0007669"/>
    <property type="project" value="TreeGrafter"/>
</dbReference>
<reference evidence="4" key="2">
    <citation type="submission" date="2023-01" db="EMBL/GenBank/DDBJ databases">
        <authorList>
            <person name="Sun Q."/>
            <person name="Evtushenko L."/>
        </authorList>
    </citation>
    <scope>NUCLEOTIDE SEQUENCE</scope>
    <source>
        <strain evidence="4">VKM B-2935</strain>
    </source>
</reference>
<evidence type="ECO:0000313" key="4">
    <source>
        <dbReference type="EMBL" id="GLK90161.1"/>
    </source>
</evidence>
<dbReference type="Proteomes" id="UP001143328">
    <property type="component" value="Unassembled WGS sequence"/>
</dbReference>
<dbReference type="InterPro" id="IPR011048">
    <property type="entry name" value="Haem_d1_sf"/>
</dbReference>
<organism evidence="4 5">
    <name type="scientific">Pseudomonas turukhanskensis</name>
    <dbReference type="NCBI Taxonomy" id="1806536"/>
    <lineage>
        <taxon>Bacteria</taxon>
        <taxon>Pseudomonadati</taxon>
        <taxon>Pseudomonadota</taxon>
        <taxon>Gammaproteobacteria</taxon>
        <taxon>Pseudomonadales</taxon>
        <taxon>Pseudomonadaceae</taxon>
        <taxon>Pseudomonas</taxon>
    </lineage>
</organism>